<feature type="transmembrane region" description="Helical" evidence="10">
    <location>
        <begin position="596"/>
        <end position="617"/>
    </location>
</feature>
<evidence type="ECO:0000256" key="9">
    <source>
        <dbReference type="ARBA" id="ARBA00023224"/>
    </source>
</evidence>
<evidence type="ECO:0000256" key="4">
    <source>
        <dbReference type="ARBA" id="ARBA00022989"/>
    </source>
</evidence>
<evidence type="ECO:0000256" key="5">
    <source>
        <dbReference type="ARBA" id="ARBA00023040"/>
    </source>
</evidence>
<evidence type="ECO:0000256" key="2">
    <source>
        <dbReference type="ARBA" id="ARBA00022475"/>
    </source>
</evidence>
<dbReference type="Proteomes" id="UP000225706">
    <property type="component" value="Unassembled WGS sequence"/>
</dbReference>
<dbReference type="InterPro" id="IPR028082">
    <property type="entry name" value="Peripla_BP_I"/>
</dbReference>
<evidence type="ECO:0000313" key="13">
    <source>
        <dbReference type="Proteomes" id="UP000225706"/>
    </source>
</evidence>
<dbReference type="GO" id="GO:0004930">
    <property type="term" value="F:G protein-coupled receptor activity"/>
    <property type="evidence" value="ECO:0007669"/>
    <property type="project" value="UniProtKB-KW"/>
</dbReference>
<evidence type="ECO:0000256" key="8">
    <source>
        <dbReference type="ARBA" id="ARBA00023180"/>
    </source>
</evidence>
<feature type="domain" description="G-protein coupled receptors family 3 profile" evidence="11">
    <location>
        <begin position="559"/>
        <end position="808"/>
    </location>
</feature>
<sequence>MVKNNQVEKGDRISLHIDGNITLGGLFPVHRRSGTTENACGDIDLLPGYQYLASMLYALEEINDSPDILPGIALGAKIYDTCRSQTIGSEGAKEIIKYTLRDENGIAPLAGVVGPFRSDVSVAVANLLRVFNIPQVSYGSTTPVLSNKDLYGYFLRTVPSNSYQGKAMVDVVRHFGWSYVMTVYSPGEYGERGMVKFYEEAERAGICIANKKKLPSFPTEEDFDKTIQELLEIRKKNFRGKLDAVVLFCIQRDNQGLVRAAQKVLENGERFYWLASNAWGDRKQVTEGADEAGEGAITMNYIEGEVDSFKKKFLNMIPSLNKYGRWFEEFYQETLKCKLKNSSKPLDYQQECSTNKSLPQDLEIGPVRVVINAVYAMAHALNNMHLTLCAGQRGLCSDMQNLKREQFLNFLKNVSFPDASLDFNVTFNQNGDVDGNYNVLNFKKVEGRHRHVIIGNWSGALNEDGNIQGNIRLDDDEIVWGGGKTTTPLSYCSKACPARKITIPEITNARCCWRCKGCRSNDIIMNNTCSLCGKGKIPDTNMTRCLKLPVVFPTWNDTPAQVLTGFISAGLIASIATAVIFIMQRKNRIVKASGRELSVILFLGVILCYIAALLHFVKPQATICGAKRFTDSVSMTACYAPVLLRTNRIYRIFKAAQKSVRRPTMISPLSQTFVALGIIATQCLITMIWVLSKPPLSVEYYGYKDRVILECSTDDFSVAINLCFNVILMFISTVYAFQTRNFPRNFNEAKYIGVTMYISCSVWVVFLPCYLNAADSIWKSYFLCSSLFLIGTVTLLGLLVPKVLLVYFGNVVEPSGESTLTCTMDDKSKSEHRRDTMTMGS</sequence>
<evidence type="ECO:0000256" key="6">
    <source>
        <dbReference type="ARBA" id="ARBA00023136"/>
    </source>
</evidence>
<dbReference type="InterPro" id="IPR017978">
    <property type="entry name" value="GPCR_3_C"/>
</dbReference>
<organism evidence="12 13">
    <name type="scientific">Stylophora pistillata</name>
    <name type="common">Smooth cauliflower coral</name>
    <dbReference type="NCBI Taxonomy" id="50429"/>
    <lineage>
        <taxon>Eukaryota</taxon>
        <taxon>Metazoa</taxon>
        <taxon>Cnidaria</taxon>
        <taxon>Anthozoa</taxon>
        <taxon>Hexacorallia</taxon>
        <taxon>Scleractinia</taxon>
        <taxon>Astrocoeniina</taxon>
        <taxon>Pocilloporidae</taxon>
        <taxon>Stylophora</taxon>
    </lineage>
</organism>
<comment type="subcellular location">
    <subcellularLocation>
        <location evidence="1">Cell membrane</location>
        <topology evidence="1">Multi-pass membrane protein</topology>
    </subcellularLocation>
</comment>
<keyword evidence="4 10" id="KW-1133">Transmembrane helix</keyword>
<name>A0A2B4SKW8_STYPI</name>
<keyword evidence="2" id="KW-1003">Cell membrane</keyword>
<dbReference type="InterPro" id="IPR001828">
    <property type="entry name" value="ANF_lig-bd_rcpt"/>
</dbReference>
<dbReference type="Gene3D" id="3.40.50.2300">
    <property type="match status" value="2"/>
</dbReference>
<dbReference type="InterPro" id="IPR050726">
    <property type="entry name" value="mGluR"/>
</dbReference>
<dbReference type="PRINTS" id="PR00248">
    <property type="entry name" value="GPCRMGR"/>
</dbReference>
<proteinExistence type="predicted"/>
<feature type="transmembrane region" description="Helical" evidence="10">
    <location>
        <begin position="629"/>
        <end position="647"/>
    </location>
</feature>
<feature type="transmembrane region" description="Helical" evidence="10">
    <location>
        <begin position="749"/>
        <end position="774"/>
    </location>
</feature>
<keyword evidence="8" id="KW-0325">Glycoprotein</keyword>
<dbReference type="Pfam" id="PF00003">
    <property type="entry name" value="7tm_3"/>
    <property type="match status" value="1"/>
</dbReference>
<dbReference type="FunFam" id="3.40.50.2300:FF:000145">
    <property type="entry name" value="Glutamate receptor, metabotropic"/>
    <property type="match status" value="1"/>
</dbReference>
<keyword evidence="6 10" id="KW-0472">Membrane</keyword>
<evidence type="ECO:0000256" key="7">
    <source>
        <dbReference type="ARBA" id="ARBA00023170"/>
    </source>
</evidence>
<dbReference type="PANTHER" id="PTHR24060">
    <property type="entry name" value="METABOTROPIC GLUTAMATE RECEPTOR"/>
    <property type="match status" value="1"/>
</dbReference>
<dbReference type="EMBL" id="LSMT01000069">
    <property type="protein sequence ID" value="PFX29218.1"/>
    <property type="molecule type" value="Genomic_DNA"/>
</dbReference>
<feature type="transmembrane region" description="Helical" evidence="10">
    <location>
        <begin position="668"/>
        <end position="691"/>
    </location>
</feature>
<feature type="transmembrane region" description="Helical" evidence="10">
    <location>
        <begin position="562"/>
        <end position="584"/>
    </location>
</feature>
<keyword evidence="5" id="KW-0297">G-protein coupled receptor</keyword>
<dbReference type="InterPro" id="IPR000337">
    <property type="entry name" value="GPCR_3"/>
</dbReference>
<dbReference type="Pfam" id="PF01094">
    <property type="entry name" value="ANF_receptor"/>
    <property type="match status" value="1"/>
</dbReference>
<feature type="transmembrane region" description="Helical" evidence="10">
    <location>
        <begin position="780"/>
        <end position="800"/>
    </location>
</feature>
<comment type="caution">
    <text evidence="12">The sequence shown here is derived from an EMBL/GenBank/DDBJ whole genome shotgun (WGS) entry which is preliminary data.</text>
</comment>
<dbReference type="PROSITE" id="PS50259">
    <property type="entry name" value="G_PROTEIN_RECEP_F3_4"/>
    <property type="match status" value="1"/>
</dbReference>
<dbReference type="AlphaFoldDB" id="A0A2B4SKW8"/>
<reference evidence="13" key="1">
    <citation type="journal article" date="2017" name="bioRxiv">
        <title>Comparative analysis of the genomes of Stylophora pistillata and Acropora digitifera provides evidence for extensive differences between species of corals.</title>
        <authorList>
            <person name="Voolstra C.R."/>
            <person name="Li Y."/>
            <person name="Liew Y.J."/>
            <person name="Baumgarten S."/>
            <person name="Zoccola D."/>
            <person name="Flot J.-F."/>
            <person name="Tambutte S."/>
            <person name="Allemand D."/>
            <person name="Aranda M."/>
        </authorList>
    </citation>
    <scope>NUCLEOTIDE SEQUENCE [LARGE SCALE GENOMIC DNA]</scope>
</reference>
<dbReference type="SUPFAM" id="SSF53822">
    <property type="entry name" value="Periplasmic binding protein-like I"/>
    <property type="match status" value="1"/>
</dbReference>
<gene>
    <name evidence="12" type="primary">Grm8</name>
    <name evidence="12" type="ORF">AWC38_SpisGene6064</name>
</gene>
<feature type="transmembrane region" description="Helical" evidence="10">
    <location>
        <begin position="716"/>
        <end position="737"/>
    </location>
</feature>
<evidence type="ECO:0000256" key="3">
    <source>
        <dbReference type="ARBA" id="ARBA00022692"/>
    </source>
</evidence>
<protein>
    <submittedName>
        <fullName evidence="12">Metabotropic glutamate receptor 8</fullName>
    </submittedName>
</protein>
<evidence type="ECO:0000259" key="11">
    <source>
        <dbReference type="PROSITE" id="PS50259"/>
    </source>
</evidence>
<keyword evidence="3 10" id="KW-0812">Transmembrane</keyword>
<evidence type="ECO:0000256" key="10">
    <source>
        <dbReference type="SAM" id="Phobius"/>
    </source>
</evidence>
<evidence type="ECO:0000256" key="1">
    <source>
        <dbReference type="ARBA" id="ARBA00004651"/>
    </source>
</evidence>
<dbReference type="GO" id="GO:0005886">
    <property type="term" value="C:plasma membrane"/>
    <property type="evidence" value="ECO:0007669"/>
    <property type="project" value="UniProtKB-SubCell"/>
</dbReference>
<evidence type="ECO:0000313" key="12">
    <source>
        <dbReference type="EMBL" id="PFX29218.1"/>
    </source>
</evidence>
<keyword evidence="13" id="KW-1185">Reference proteome</keyword>
<keyword evidence="9" id="KW-0807">Transducer</keyword>
<dbReference type="OrthoDB" id="425344at2759"/>
<dbReference type="InterPro" id="IPR038550">
    <property type="entry name" value="GPCR_3_9-Cys_sf"/>
</dbReference>
<keyword evidence="7 12" id="KW-0675">Receptor</keyword>
<accession>A0A2B4SKW8</accession>
<dbReference type="Gene3D" id="2.10.50.30">
    <property type="entry name" value="GPCR, family 3, nine cysteines domain"/>
    <property type="match status" value="1"/>
</dbReference>